<comment type="similarity">
    <text evidence="1">Belongs to the ATP-dependent AMP-binding enzyme family.</text>
</comment>
<dbReference type="PANTHER" id="PTHR24096">
    <property type="entry name" value="LONG-CHAIN-FATTY-ACID--COA LIGASE"/>
    <property type="match status" value="1"/>
</dbReference>
<dbReference type="InterPro" id="IPR000873">
    <property type="entry name" value="AMP-dep_synth/lig_dom"/>
</dbReference>
<dbReference type="AlphaFoldDB" id="A0A9Q9AJR3"/>
<dbReference type="EMBL" id="CP099418">
    <property type="protein sequence ID" value="USW47428.1"/>
    <property type="molecule type" value="Genomic_DNA"/>
</dbReference>
<dbReference type="Gene3D" id="2.30.38.10">
    <property type="entry name" value="Luciferase, Domain 3"/>
    <property type="match status" value="1"/>
</dbReference>
<sequence>MPWKSRFSIDIPICSLPTYLFQSPAAKLSESPLIIEGEKPENYLSHSTYREWSMRFAAGIKKAGLQTGDRLLLFSGNTIFFTSVQYGTIMAGGIFSAANPTYVPREAAHQLKDSGAKFFLVGEANLEAGVQAAKESNFPLENLYVFDDGTKAFENRATDVNGIKTWTKLLASKSEASSFRWEEFTTRSQQNRTAVLNYSSGTTGLPKGVEITHYNYIANTEQTNYVSALKSDHAEWRQRARGIAFLPMYHAYGQTYYGLNYPLQGVPIYLMRKYDFINMLEYIQKYRITNLTLVPPIVVQLTKREEVSKYDLTSLEGVGCGAAPLGKETIAEFERRFTARVEIRQGWGMTEVTCSALTWDPNLEGNIDLAAVGELNPNIEGMIVDDNEREVALGERGELWVRGPNVMKGYWNRPEETKKTFTSDGERWLKTGDIAYVAKGLVYVVDRKKELIKVKGLQVAPAELEALLLDHPDVEDAAVVGVTTKGEEAPRAYIVLKQNAKAGPSDVAKWLAERVSRHKRLEGGVVALDAIPKNPSGKLLRKELRDRAKREVGDGEARESKL</sequence>
<evidence type="ECO:0000313" key="5">
    <source>
        <dbReference type="Proteomes" id="UP001056384"/>
    </source>
</evidence>
<dbReference type="InterPro" id="IPR045851">
    <property type="entry name" value="AMP-bd_C_sf"/>
</dbReference>
<dbReference type="Proteomes" id="UP001056384">
    <property type="component" value="Chromosome 1"/>
</dbReference>
<dbReference type="GO" id="GO:0016405">
    <property type="term" value="F:CoA-ligase activity"/>
    <property type="evidence" value="ECO:0007669"/>
    <property type="project" value="TreeGrafter"/>
</dbReference>
<dbReference type="PANTHER" id="PTHR24096:SF424">
    <property type="entry name" value="ACETYL-COA SYNTHETASE-LIKE PROTEIN-RELATED"/>
    <property type="match status" value="1"/>
</dbReference>
<name>A0A9Q9AJR3_9PEZI</name>
<organism evidence="4 5">
    <name type="scientific">Septoria linicola</name>
    <dbReference type="NCBI Taxonomy" id="215465"/>
    <lineage>
        <taxon>Eukaryota</taxon>
        <taxon>Fungi</taxon>
        <taxon>Dikarya</taxon>
        <taxon>Ascomycota</taxon>
        <taxon>Pezizomycotina</taxon>
        <taxon>Dothideomycetes</taxon>
        <taxon>Dothideomycetidae</taxon>
        <taxon>Mycosphaerellales</taxon>
        <taxon>Mycosphaerellaceae</taxon>
        <taxon>Septoria</taxon>
    </lineage>
</organism>
<protein>
    <submittedName>
        <fullName evidence="4">AMP-dependent synthetase/ligase, AMP-binding, AMP-binding enzyme domain-containing protein</fullName>
    </submittedName>
</protein>
<reference evidence="4" key="1">
    <citation type="submission" date="2022-06" db="EMBL/GenBank/DDBJ databases">
        <title>Complete genome sequences of two strains of the flax pathogen Septoria linicola.</title>
        <authorList>
            <person name="Lapalu N."/>
            <person name="Simon A."/>
            <person name="Demenou B."/>
            <person name="Paumier D."/>
            <person name="Guillot M.-P."/>
            <person name="Gout L."/>
            <person name="Valade R."/>
        </authorList>
    </citation>
    <scope>NUCLEOTIDE SEQUENCE</scope>
    <source>
        <strain evidence="4">SE15195</strain>
    </source>
</reference>
<dbReference type="OrthoDB" id="6509636at2759"/>
<evidence type="ECO:0000313" key="4">
    <source>
        <dbReference type="EMBL" id="USW47428.1"/>
    </source>
</evidence>
<dbReference type="Pfam" id="PF13193">
    <property type="entry name" value="AMP-binding_C"/>
    <property type="match status" value="1"/>
</dbReference>
<proteinExistence type="inferred from homology"/>
<accession>A0A9Q9AJR3</accession>
<dbReference type="Gene3D" id="3.40.50.980">
    <property type="match status" value="2"/>
</dbReference>
<gene>
    <name evidence="4" type="ORF">Slin15195_G007470</name>
</gene>
<evidence type="ECO:0000259" key="2">
    <source>
        <dbReference type="Pfam" id="PF00501"/>
    </source>
</evidence>
<evidence type="ECO:0000259" key="3">
    <source>
        <dbReference type="Pfam" id="PF13193"/>
    </source>
</evidence>
<dbReference type="PROSITE" id="PS00455">
    <property type="entry name" value="AMP_BINDING"/>
    <property type="match status" value="1"/>
</dbReference>
<keyword evidence="5" id="KW-1185">Reference proteome</keyword>
<dbReference type="Pfam" id="PF00501">
    <property type="entry name" value="AMP-binding"/>
    <property type="match status" value="1"/>
</dbReference>
<feature type="domain" description="AMP-binding enzyme C-terminal" evidence="3">
    <location>
        <begin position="463"/>
        <end position="538"/>
    </location>
</feature>
<dbReference type="Gene3D" id="3.30.300.30">
    <property type="match status" value="1"/>
</dbReference>
<dbReference type="InterPro" id="IPR020845">
    <property type="entry name" value="AMP-binding_CS"/>
</dbReference>
<dbReference type="FunFam" id="3.30.300.30:FF:000007">
    <property type="entry name" value="4-coumarate--CoA ligase 2"/>
    <property type="match status" value="1"/>
</dbReference>
<dbReference type="InterPro" id="IPR025110">
    <property type="entry name" value="AMP-bd_C"/>
</dbReference>
<feature type="domain" description="AMP-dependent synthetase/ligase" evidence="2">
    <location>
        <begin position="29"/>
        <end position="411"/>
    </location>
</feature>
<evidence type="ECO:0000256" key="1">
    <source>
        <dbReference type="ARBA" id="ARBA00006432"/>
    </source>
</evidence>
<dbReference type="CDD" id="cd05911">
    <property type="entry name" value="Firefly_Luc_like"/>
    <property type="match status" value="1"/>
</dbReference>
<dbReference type="SUPFAM" id="SSF56801">
    <property type="entry name" value="Acetyl-CoA synthetase-like"/>
    <property type="match status" value="1"/>
</dbReference>